<reference evidence="3 4" key="1">
    <citation type="journal article" date="2014" name="Genome Announc.">
        <title>Draft genome sequence of the pathogenic fungus Scedosporium apiospermum.</title>
        <authorList>
            <person name="Vandeputte P."/>
            <person name="Ghamrawi S."/>
            <person name="Rechenmann M."/>
            <person name="Iltis A."/>
            <person name="Giraud S."/>
            <person name="Fleury M."/>
            <person name="Thornton C."/>
            <person name="Delhaes L."/>
            <person name="Meyer W."/>
            <person name="Papon N."/>
            <person name="Bouchara J.P."/>
        </authorList>
    </citation>
    <scope>NUCLEOTIDE SEQUENCE [LARGE SCALE GENOMIC DNA]</scope>
    <source>
        <strain evidence="3 4">IHEM 14462</strain>
    </source>
</reference>
<dbReference type="KEGG" id="sapo:SAPIO_CDS8240"/>
<dbReference type="InterPro" id="IPR056402">
    <property type="entry name" value="DA_N"/>
</dbReference>
<dbReference type="Pfam" id="PF24137">
    <property type="entry name" value="DA_N"/>
    <property type="match status" value="1"/>
</dbReference>
<evidence type="ECO:0000259" key="1">
    <source>
        <dbReference type="Pfam" id="PF24137"/>
    </source>
</evidence>
<dbReference type="Pfam" id="PF25581">
    <property type="entry name" value="AsqO_C"/>
    <property type="match status" value="1"/>
</dbReference>
<dbReference type="RefSeq" id="XP_016640183.1">
    <property type="nucleotide sequence ID" value="XM_016789920.1"/>
</dbReference>
<dbReference type="EMBL" id="JOWA01000121">
    <property type="protein sequence ID" value="KEZ40384.1"/>
    <property type="molecule type" value="Genomic_DNA"/>
</dbReference>
<comment type="caution">
    <text evidence="3">The sequence shown here is derived from an EMBL/GenBank/DDBJ whole genome shotgun (WGS) entry which is preliminary data.</text>
</comment>
<proteinExistence type="predicted"/>
<dbReference type="HOGENOM" id="CLU_994514_0_0_1"/>
<evidence type="ECO:0000313" key="3">
    <source>
        <dbReference type="EMBL" id="KEZ40384.1"/>
    </source>
</evidence>
<gene>
    <name evidence="3" type="ORF">SAPIO_CDS8240</name>
</gene>
<accession>A0A084FZ72</accession>
<feature type="domain" description="AsqO/PenF-like C-terminal" evidence="2">
    <location>
        <begin position="133"/>
        <end position="236"/>
    </location>
</feature>
<dbReference type="VEuPathDB" id="FungiDB:SAPIO_CDS8240"/>
<protein>
    <submittedName>
        <fullName evidence="3">Uncharacterized protein</fullName>
    </submittedName>
</protein>
<dbReference type="OrthoDB" id="5344254at2759"/>
<dbReference type="Proteomes" id="UP000028545">
    <property type="component" value="Unassembled WGS sequence"/>
</dbReference>
<sequence length="280" mass="29978">MGNLPTPHLLAVQVTGTFSNGSRFHKTAMAGDGATVTNDASGVRGQWKGAGANFSSTPFEGPNLVFTINMDSPAIGVHGTFVLKAMGTPHYPCGPTFQWANAVPDANPVVDLTIDGAPVKINEGWADVSIVDVAKFWDWGHARFGPYSMVWFNPLDNDNKEHGHAYALRDGEEILESCEEGVSQVRQWGANATWPSAVGLGDVDGVVARFKLPTGEVQIANLTKHIIVLDEVANQRGNVLILRSSLLGLLSPVHSCRSVRSKTANCGRTGAGARDFWEIS</sequence>
<dbReference type="InterPro" id="IPR057722">
    <property type="entry name" value="AsqO/PenF-like_C"/>
</dbReference>
<dbReference type="AlphaFoldDB" id="A0A084FZ72"/>
<name>A0A084FZ72_PSEDA</name>
<keyword evidence="4" id="KW-1185">Reference proteome</keyword>
<organism evidence="3 4">
    <name type="scientific">Pseudallescheria apiosperma</name>
    <name type="common">Scedosporium apiospermum</name>
    <dbReference type="NCBI Taxonomy" id="563466"/>
    <lineage>
        <taxon>Eukaryota</taxon>
        <taxon>Fungi</taxon>
        <taxon>Dikarya</taxon>
        <taxon>Ascomycota</taxon>
        <taxon>Pezizomycotina</taxon>
        <taxon>Sordariomycetes</taxon>
        <taxon>Hypocreomycetidae</taxon>
        <taxon>Microascales</taxon>
        <taxon>Microascaceae</taxon>
        <taxon>Scedosporium</taxon>
    </lineage>
</organism>
<feature type="domain" description="Diels-Alderase N-terminal" evidence="1">
    <location>
        <begin position="6"/>
        <end position="117"/>
    </location>
</feature>
<evidence type="ECO:0000313" key="4">
    <source>
        <dbReference type="Proteomes" id="UP000028545"/>
    </source>
</evidence>
<dbReference type="SUPFAM" id="SSF159245">
    <property type="entry name" value="AttH-like"/>
    <property type="match status" value="1"/>
</dbReference>
<dbReference type="GeneID" id="27727312"/>
<evidence type="ECO:0000259" key="2">
    <source>
        <dbReference type="Pfam" id="PF25581"/>
    </source>
</evidence>